<evidence type="ECO:0000313" key="3">
    <source>
        <dbReference type="Proteomes" id="UP000276133"/>
    </source>
</evidence>
<reference evidence="2 3" key="1">
    <citation type="journal article" date="2018" name="Sci. Rep.">
        <title>Genomic signatures of local adaptation to the degree of environmental predictability in rotifers.</title>
        <authorList>
            <person name="Franch-Gras L."/>
            <person name="Hahn C."/>
            <person name="Garcia-Roger E.M."/>
            <person name="Carmona M.J."/>
            <person name="Serra M."/>
            <person name="Gomez A."/>
        </authorList>
    </citation>
    <scope>NUCLEOTIDE SEQUENCE [LARGE SCALE GENOMIC DNA]</scope>
    <source>
        <strain evidence="2">HYR1</strain>
    </source>
</reference>
<organism evidence="2 3">
    <name type="scientific">Brachionus plicatilis</name>
    <name type="common">Marine rotifer</name>
    <name type="synonym">Brachionus muelleri</name>
    <dbReference type="NCBI Taxonomy" id="10195"/>
    <lineage>
        <taxon>Eukaryota</taxon>
        <taxon>Metazoa</taxon>
        <taxon>Spiralia</taxon>
        <taxon>Gnathifera</taxon>
        <taxon>Rotifera</taxon>
        <taxon>Eurotatoria</taxon>
        <taxon>Monogononta</taxon>
        <taxon>Pseudotrocha</taxon>
        <taxon>Ploima</taxon>
        <taxon>Brachionidae</taxon>
        <taxon>Brachionus</taxon>
    </lineage>
</organism>
<keyword evidence="1" id="KW-0812">Transmembrane</keyword>
<feature type="transmembrane region" description="Helical" evidence="1">
    <location>
        <begin position="12"/>
        <end position="34"/>
    </location>
</feature>
<keyword evidence="3" id="KW-1185">Reference proteome</keyword>
<evidence type="ECO:0000313" key="2">
    <source>
        <dbReference type="EMBL" id="RNA36248.1"/>
    </source>
</evidence>
<dbReference type="Proteomes" id="UP000276133">
    <property type="component" value="Unassembled WGS sequence"/>
</dbReference>
<accession>A0A3M7SL57</accession>
<comment type="caution">
    <text evidence="2">The sequence shown here is derived from an EMBL/GenBank/DDBJ whole genome shotgun (WGS) entry which is preliminary data.</text>
</comment>
<keyword evidence="1" id="KW-1133">Transmembrane helix</keyword>
<proteinExistence type="predicted"/>
<sequence length="85" mass="9722">MNRNEPNFEINAKIWAIISLSILQYCIIIIQSFVSANKIKISTKDEHLNLVNLQIASCKFLKQTTNMVAQLKGYSRNLKNKPLSI</sequence>
<protein>
    <submittedName>
        <fullName evidence="2">Uncharacterized protein</fullName>
    </submittedName>
</protein>
<name>A0A3M7SL57_BRAPC</name>
<dbReference type="EMBL" id="REGN01001210">
    <property type="protein sequence ID" value="RNA36248.1"/>
    <property type="molecule type" value="Genomic_DNA"/>
</dbReference>
<keyword evidence="1" id="KW-0472">Membrane</keyword>
<gene>
    <name evidence="2" type="ORF">BpHYR1_049145</name>
</gene>
<evidence type="ECO:0000256" key="1">
    <source>
        <dbReference type="SAM" id="Phobius"/>
    </source>
</evidence>
<dbReference type="AlphaFoldDB" id="A0A3M7SL57"/>